<accession>A0ABW1UUW5</accession>
<evidence type="ECO:0000313" key="2">
    <source>
        <dbReference type="EMBL" id="MFC6322545.1"/>
    </source>
</evidence>
<dbReference type="EMBL" id="JBHSSN010000004">
    <property type="protein sequence ID" value="MFC6322545.1"/>
    <property type="molecule type" value="Genomic_DNA"/>
</dbReference>
<sequence>MMRMRIALLTLVSMLLTITEMTVNPMFYVGRIFLILSLAIAVLAGFNFIRSNWQVNEDDDLPDSE</sequence>
<protein>
    <submittedName>
        <fullName evidence="2">Uncharacterized protein</fullName>
    </submittedName>
</protein>
<proteinExistence type="predicted"/>
<evidence type="ECO:0000256" key="1">
    <source>
        <dbReference type="SAM" id="Phobius"/>
    </source>
</evidence>
<reference evidence="3" key="1">
    <citation type="journal article" date="2019" name="Int. J. Syst. Evol. Microbiol.">
        <title>The Global Catalogue of Microorganisms (GCM) 10K type strain sequencing project: providing services to taxonomists for standard genome sequencing and annotation.</title>
        <authorList>
            <consortium name="The Broad Institute Genomics Platform"/>
            <consortium name="The Broad Institute Genome Sequencing Center for Infectious Disease"/>
            <person name="Wu L."/>
            <person name="Ma J."/>
        </authorList>
    </citation>
    <scope>NUCLEOTIDE SEQUENCE [LARGE SCALE GENOMIC DNA]</scope>
    <source>
        <strain evidence="3">CCM 8895</strain>
    </source>
</reference>
<dbReference type="Proteomes" id="UP001596186">
    <property type="component" value="Unassembled WGS sequence"/>
</dbReference>
<dbReference type="RefSeq" id="WP_125593831.1">
    <property type="nucleotide sequence ID" value="NZ_JBHSSN010000004.1"/>
</dbReference>
<comment type="caution">
    <text evidence="2">The sequence shown here is derived from an EMBL/GenBank/DDBJ whole genome shotgun (WGS) entry which is preliminary data.</text>
</comment>
<organism evidence="2 3">
    <name type="scientific">Companilactobacillus baiquanensis</name>
    <dbReference type="NCBI Taxonomy" id="2486005"/>
    <lineage>
        <taxon>Bacteria</taxon>
        <taxon>Bacillati</taxon>
        <taxon>Bacillota</taxon>
        <taxon>Bacilli</taxon>
        <taxon>Lactobacillales</taxon>
        <taxon>Lactobacillaceae</taxon>
        <taxon>Companilactobacillus</taxon>
    </lineage>
</organism>
<keyword evidence="1" id="KW-0472">Membrane</keyword>
<feature type="transmembrane region" description="Helical" evidence="1">
    <location>
        <begin position="31"/>
        <end position="49"/>
    </location>
</feature>
<keyword evidence="1" id="KW-0812">Transmembrane</keyword>
<name>A0ABW1UUW5_9LACO</name>
<keyword evidence="3" id="KW-1185">Reference proteome</keyword>
<gene>
    <name evidence="2" type="ORF">ACFP1F_02035</name>
</gene>
<keyword evidence="1" id="KW-1133">Transmembrane helix</keyword>
<evidence type="ECO:0000313" key="3">
    <source>
        <dbReference type="Proteomes" id="UP001596186"/>
    </source>
</evidence>